<accession>A0A5U7RRX5</accession>
<sequence length="86" mass="9686">MISTQIQNASNVIALTRSFILLASVLTDEQRTILLSGLEYYSEYDYKSSIPETAPLKPEIRSALDAEIKECFKKIISEITLACEKQ</sequence>
<gene>
    <name evidence="1" type="ORF">B2O45_24545</name>
</gene>
<comment type="caution">
    <text evidence="1">The sequence shown here is derived from an EMBL/GenBank/DDBJ whole genome shotgun (WGS) entry which is preliminary data.</text>
</comment>
<name>A0A5U7RRX5_SALER</name>
<evidence type="ECO:0000313" key="1">
    <source>
        <dbReference type="EMBL" id="EBR5103282.1"/>
    </source>
</evidence>
<dbReference type="EMBL" id="AAGSMQ010000036">
    <property type="protein sequence ID" value="EBR5103282.1"/>
    <property type="molecule type" value="Genomic_DNA"/>
</dbReference>
<dbReference type="AlphaFoldDB" id="A0A5U7RRX5"/>
<proteinExistence type="predicted"/>
<reference evidence="1" key="1">
    <citation type="submission" date="2018-07" db="EMBL/GenBank/DDBJ databases">
        <authorList>
            <consortium name="PulseNet: The National Subtyping Network for Foodborne Disease Surveillance"/>
            <person name="Tarr C.L."/>
            <person name="Trees E."/>
            <person name="Katz L.S."/>
            <person name="Carleton-Romer H.A."/>
            <person name="Stroika S."/>
            <person name="Kucerova Z."/>
            <person name="Roache K.F."/>
            <person name="Sabol A.L."/>
            <person name="Besser J."/>
            <person name="Gerner-Smidt P."/>
        </authorList>
    </citation>
    <scope>NUCLEOTIDE SEQUENCE</scope>
    <source>
        <strain evidence="1">PNUSAS007347</strain>
    </source>
</reference>
<organism evidence="1">
    <name type="scientific">Salmonella enterica</name>
    <name type="common">Salmonella choleraesuis</name>
    <dbReference type="NCBI Taxonomy" id="28901"/>
    <lineage>
        <taxon>Bacteria</taxon>
        <taxon>Pseudomonadati</taxon>
        <taxon>Pseudomonadota</taxon>
        <taxon>Gammaproteobacteria</taxon>
        <taxon>Enterobacterales</taxon>
        <taxon>Enterobacteriaceae</taxon>
        <taxon>Salmonella</taxon>
    </lineage>
</organism>
<protein>
    <submittedName>
        <fullName evidence="1">Uncharacterized protein</fullName>
    </submittedName>
</protein>